<name>A0ABN6XSM8_9MICO</name>
<reference evidence="4" key="1">
    <citation type="journal article" date="2019" name="Int. J. Syst. Evol. Microbiol.">
        <title>The Global Catalogue of Microorganisms (GCM) 10K type strain sequencing project: providing services to taxonomists for standard genome sequencing and annotation.</title>
        <authorList>
            <consortium name="The Broad Institute Genomics Platform"/>
            <consortium name="The Broad Institute Genome Sequencing Center for Infectious Disease"/>
            <person name="Wu L."/>
            <person name="Ma J."/>
        </authorList>
    </citation>
    <scope>NUCLEOTIDE SEQUENCE [LARGE SCALE GENOMIC DNA]</scope>
    <source>
        <strain evidence="4">NBRC 108728</strain>
    </source>
</reference>
<keyword evidence="2" id="KW-1133">Transmembrane helix</keyword>
<dbReference type="InterPro" id="IPR016174">
    <property type="entry name" value="Di-haem_cyt_TM"/>
</dbReference>
<organism evidence="3 4">
    <name type="scientific">Frondihabitans sucicola</name>
    <dbReference type="NCBI Taxonomy" id="1268041"/>
    <lineage>
        <taxon>Bacteria</taxon>
        <taxon>Bacillati</taxon>
        <taxon>Actinomycetota</taxon>
        <taxon>Actinomycetes</taxon>
        <taxon>Micrococcales</taxon>
        <taxon>Microbacteriaceae</taxon>
        <taxon>Frondihabitans</taxon>
    </lineage>
</organism>
<dbReference type="Proteomes" id="UP001321486">
    <property type="component" value="Chromosome"/>
</dbReference>
<keyword evidence="4" id="KW-1185">Reference proteome</keyword>
<feature type="transmembrane region" description="Helical" evidence="2">
    <location>
        <begin position="186"/>
        <end position="205"/>
    </location>
</feature>
<feature type="transmembrane region" description="Helical" evidence="2">
    <location>
        <begin position="69"/>
        <end position="88"/>
    </location>
</feature>
<dbReference type="SUPFAM" id="SSF81342">
    <property type="entry name" value="Transmembrane di-heme cytochromes"/>
    <property type="match status" value="1"/>
</dbReference>
<keyword evidence="2" id="KW-0472">Membrane</keyword>
<proteinExistence type="predicted"/>
<feature type="compositionally biased region" description="Basic residues" evidence="1">
    <location>
        <begin position="210"/>
        <end position="223"/>
    </location>
</feature>
<accession>A0ABN6XSM8</accession>
<evidence type="ECO:0000256" key="1">
    <source>
        <dbReference type="SAM" id="MobiDB-lite"/>
    </source>
</evidence>
<keyword evidence="2" id="KW-0812">Transmembrane</keyword>
<dbReference type="Gene3D" id="1.20.950.20">
    <property type="entry name" value="Transmembrane di-heme cytochromes, Chain C"/>
    <property type="match status" value="1"/>
</dbReference>
<gene>
    <name evidence="3" type="ORF">GCM10025867_01150</name>
</gene>
<evidence type="ECO:0000256" key="2">
    <source>
        <dbReference type="SAM" id="Phobius"/>
    </source>
</evidence>
<sequence length="234" mass="26333">MTSVSRTTSNRWFKLAWIVPAILVGLALLVLAARGIRASSGGQSFLASYPGQSRLPSFAPVGFPAWVEWQHGLNVFFLVFIVRSGWMVRTVQRPGMYWTRNNRGRIRTKGAPTRISINLWLHLSLDVLWVLNGIVFWVLVFCTGQWTRIVPTSWSVFPNAASALLQYASLQWPTENGWSNYNSLQVLSYFLVVFIAAPVALASGLRMSPRGRRTRRASPRRCRSPGLGPRTCPR</sequence>
<feature type="region of interest" description="Disordered" evidence="1">
    <location>
        <begin position="210"/>
        <end position="234"/>
    </location>
</feature>
<evidence type="ECO:0000313" key="3">
    <source>
        <dbReference type="EMBL" id="BDZ47874.1"/>
    </source>
</evidence>
<feature type="transmembrane region" description="Helical" evidence="2">
    <location>
        <begin position="119"/>
        <end position="140"/>
    </location>
</feature>
<feature type="transmembrane region" description="Helical" evidence="2">
    <location>
        <begin position="12"/>
        <end position="36"/>
    </location>
</feature>
<evidence type="ECO:0000313" key="4">
    <source>
        <dbReference type="Proteomes" id="UP001321486"/>
    </source>
</evidence>
<protein>
    <submittedName>
        <fullName evidence="3">Uncharacterized protein</fullName>
    </submittedName>
</protein>
<dbReference type="EMBL" id="AP027732">
    <property type="protein sequence ID" value="BDZ47874.1"/>
    <property type="molecule type" value="Genomic_DNA"/>
</dbReference>